<evidence type="ECO:0000259" key="1">
    <source>
        <dbReference type="PROSITE" id="PS51725"/>
    </source>
</evidence>
<dbReference type="GO" id="GO:0004497">
    <property type="term" value="F:monooxygenase activity"/>
    <property type="evidence" value="ECO:0007669"/>
    <property type="project" value="UniProtKB-KW"/>
</dbReference>
<evidence type="ECO:0000313" key="3">
    <source>
        <dbReference type="Proteomes" id="UP001597641"/>
    </source>
</evidence>
<organism evidence="2 3">
    <name type="scientific">Pontibacter toksunensis</name>
    <dbReference type="NCBI Taxonomy" id="1332631"/>
    <lineage>
        <taxon>Bacteria</taxon>
        <taxon>Pseudomonadati</taxon>
        <taxon>Bacteroidota</taxon>
        <taxon>Cytophagia</taxon>
        <taxon>Cytophagales</taxon>
        <taxon>Hymenobacteraceae</taxon>
        <taxon>Pontibacter</taxon>
    </lineage>
</organism>
<dbReference type="InterPro" id="IPR007138">
    <property type="entry name" value="ABM_dom"/>
</dbReference>
<protein>
    <submittedName>
        <fullName evidence="2">Antibiotic biosynthesis monooxygenase family protein</fullName>
        <ecNumber evidence="2">1.14.-.-</ecNumber>
    </submittedName>
</protein>
<dbReference type="Gene3D" id="3.30.70.100">
    <property type="match status" value="1"/>
</dbReference>
<dbReference type="Proteomes" id="UP001597641">
    <property type="component" value="Unassembled WGS sequence"/>
</dbReference>
<dbReference type="InterPro" id="IPR011008">
    <property type="entry name" value="Dimeric_a/b-barrel"/>
</dbReference>
<gene>
    <name evidence="2" type="ORF">ACFS7Z_09710</name>
</gene>
<proteinExistence type="predicted"/>
<sequence>MFIALSVFEVANGMEEEVKQAFVKRPHLVDDAAGFLEMKVLSPQDNGSEIWVMTYWEDDNSYNVWYKDHMKEAHQDIPKGLKLVPGKSKVRFFDQVTK</sequence>
<dbReference type="EMBL" id="JBHUOX010000006">
    <property type="protein sequence ID" value="MFD3000634.1"/>
    <property type="molecule type" value="Genomic_DNA"/>
</dbReference>
<reference evidence="3" key="1">
    <citation type="journal article" date="2019" name="Int. J. Syst. Evol. Microbiol.">
        <title>The Global Catalogue of Microorganisms (GCM) 10K type strain sequencing project: providing services to taxonomists for standard genome sequencing and annotation.</title>
        <authorList>
            <consortium name="The Broad Institute Genomics Platform"/>
            <consortium name="The Broad Institute Genome Sequencing Center for Infectious Disease"/>
            <person name="Wu L."/>
            <person name="Ma J."/>
        </authorList>
    </citation>
    <scope>NUCLEOTIDE SEQUENCE [LARGE SCALE GENOMIC DNA]</scope>
    <source>
        <strain evidence="3">KCTC 23984</strain>
    </source>
</reference>
<feature type="domain" description="ABM" evidence="1">
    <location>
        <begin position="2"/>
        <end position="90"/>
    </location>
</feature>
<dbReference type="EC" id="1.14.-.-" evidence="2"/>
<keyword evidence="3" id="KW-1185">Reference proteome</keyword>
<dbReference type="RefSeq" id="WP_377483867.1">
    <property type="nucleotide sequence ID" value="NZ_JBHUOX010000006.1"/>
</dbReference>
<evidence type="ECO:0000313" key="2">
    <source>
        <dbReference type="EMBL" id="MFD3000634.1"/>
    </source>
</evidence>
<comment type="caution">
    <text evidence="2">The sequence shown here is derived from an EMBL/GenBank/DDBJ whole genome shotgun (WGS) entry which is preliminary data.</text>
</comment>
<accession>A0ABW6BW59</accession>
<dbReference type="SUPFAM" id="SSF54909">
    <property type="entry name" value="Dimeric alpha+beta barrel"/>
    <property type="match status" value="1"/>
</dbReference>
<dbReference type="PROSITE" id="PS51725">
    <property type="entry name" value="ABM"/>
    <property type="match status" value="1"/>
</dbReference>
<name>A0ABW6BW59_9BACT</name>
<keyword evidence="2" id="KW-0503">Monooxygenase</keyword>
<keyword evidence="2" id="KW-0560">Oxidoreductase</keyword>
<dbReference type="Pfam" id="PF03992">
    <property type="entry name" value="ABM"/>
    <property type="match status" value="1"/>
</dbReference>